<name>A0AAW1JZ47_POPJA</name>
<dbReference type="AlphaFoldDB" id="A0AAW1JZ47"/>
<dbReference type="EMBL" id="JASPKY010000297">
    <property type="protein sequence ID" value="KAK9710166.1"/>
    <property type="molecule type" value="Genomic_DNA"/>
</dbReference>
<comment type="caution">
    <text evidence="1">The sequence shown here is derived from an EMBL/GenBank/DDBJ whole genome shotgun (WGS) entry which is preliminary data.</text>
</comment>
<reference evidence="1 2" key="1">
    <citation type="journal article" date="2024" name="BMC Genomics">
        <title>De novo assembly and annotation of Popillia japonica's genome with initial clues to its potential as an invasive pest.</title>
        <authorList>
            <person name="Cucini C."/>
            <person name="Boschi S."/>
            <person name="Funari R."/>
            <person name="Cardaioli E."/>
            <person name="Iannotti N."/>
            <person name="Marturano G."/>
            <person name="Paoli F."/>
            <person name="Bruttini M."/>
            <person name="Carapelli A."/>
            <person name="Frati F."/>
            <person name="Nardi F."/>
        </authorList>
    </citation>
    <scope>NUCLEOTIDE SEQUENCE [LARGE SCALE GENOMIC DNA]</scope>
    <source>
        <strain evidence="1">DMR45628</strain>
    </source>
</reference>
<sequence length="139" mass="16377">MCTFVIQINALPLLRILPNFRRLLKWDTITRILYEFQYFVPISYVGNLRFADAFAELDLPAVSDVINTSASRIDGDSTAIAYHFQTAFVFLNFDLAVVADHFNRGRIFFKFNGLIVSDDLFRFIYRRYTFDRHYHFLLA</sequence>
<accession>A0AAW1JZ47</accession>
<proteinExistence type="predicted"/>
<keyword evidence="2" id="KW-1185">Reference proteome</keyword>
<evidence type="ECO:0000313" key="1">
    <source>
        <dbReference type="EMBL" id="KAK9710166.1"/>
    </source>
</evidence>
<dbReference type="Proteomes" id="UP001458880">
    <property type="component" value="Unassembled WGS sequence"/>
</dbReference>
<organism evidence="1 2">
    <name type="scientific">Popillia japonica</name>
    <name type="common">Japanese beetle</name>
    <dbReference type="NCBI Taxonomy" id="7064"/>
    <lineage>
        <taxon>Eukaryota</taxon>
        <taxon>Metazoa</taxon>
        <taxon>Ecdysozoa</taxon>
        <taxon>Arthropoda</taxon>
        <taxon>Hexapoda</taxon>
        <taxon>Insecta</taxon>
        <taxon>Pterygota</taxon>
        <taxon>Neoptera</taxon>
        <taxon>Endopterygota</taxon>
        <taxon>Coleoptera</taxon>
        <taxon>Polyphaga</taxon>
        <taxon>Scarabaeiformia</taxon>
        <taxon>Scarabaeidae</taxon>
        <taxon>Rutelinae</taxon>
        <taxon>Popillia</taxon>
    </lineage>
</organism>
<evidence type="ECO:0000313" key="2">
    <source>
        <dbReference type="Proteomes" id="UP001458880"/>
    </source>
</evidence>
<protein>
    <submittedName>
        <fullName evidence="1">Uncharacterized protein</fullName>
    </submittedName>
</protein>
<gene>
    <name evidence="1" type="ORF">QE152_g26144</name>
</gene>